<protein>
    <submittedName>
        <fullName evidence="2">UPF0764 protein C16orf89 homolog</fullName>
    </submittedName>
</protein>
<dbReference type="EMBL" id="HBUE01118949">
    <property type="protein sequence ID" value="CAG6491514.1"/>
    <property type="molecule type" value="Transcribed_RNA"/>
</dbReference>
<evidence type="ECO:0000256" key="1">
    <source>
        <dbReference type="SAM" id="SignalP"/>
    </source>
</evidence>
<dbReference type="Pfam" id="PF15882">
    <property type="entry name" value="DUF4735"/>
    <property type="match status" value="1"/>
</dbReference>
<organism evidence="2">
    <name type="scientific">Culex pipiens</name>
    <name type="common">House mosquito</name>
    <dbReference type="NCBI Taxonomy" id="7175"/>
    <lineage>
        <taxon>Eukaryota</taxon>
        <taxon>Metazoa</taxon>
        <taxon>Ecdysozoa</taxon>
        <taxon>Arthropoda</taxon>
        <taxon>Hexapoda</taxon>
        <taxon>Insecta</taxon>
        <taxon>Pterygota</taxon>
        <taxon>Neoptera</taxon>
        <taxon>Endopterygota</taxon>
        <taxon>Diptera</taxon>
        <taxon>Nematocera</taxon>
        <taxon>Culicoidea</taxon>
        <taxon>Culicidae</taxon>
        <taxon>Culicinae</taxon>
        <taxon>Culicini</taxon>
        <taxon>Culex</taxon>
        <taxon>Culex</taxon>
    </lineage>
</organism>
<dbReference type="GO" id="GO:0016020">
    <property type="term" value="C:membrane"/>
    <property type="evidence" value="ECO:0007669"/>
    <property type="project" value="TreeGrafter"/>
</dbReference>
<feature type="signal peptide" evidence="1">
    <location>
        <begin position="1"/>
        <end position="16"/>
    </location>
</feature>
<dbReference type="PANTHER" id="PTHR33539">
    <property type="entry name" value="UPF0764 PROTEIN C16ORF89"/>
    <property type="match status" value="1"/>
</dbReference>
<proteinExistence type="predicted"/>
<accession>A0A8D8CBE4</accession>
<dbReference type="AlphaFoldDB" id="A0A8D8CBE4"/>
<keyword evidence="1" id="KW-0732">Signal</keyword>
<dbReference type="PANTHER" id="PTHR33539:SF1">
    <property type="entry name" value="UPF0764 PROTEIN C16ORF89"/>
    <property type="match status" value="1"/>
</dbReference>
<dbReference type="InterPro" id="IPR031751">
    <property type="entry name" value="DUF4735"/>
</dbReference>
<evidence type="ECO:0000313" key="2">
    <source>
        <dbReference type="EMBL" id="CAG6491514.1"/>
    </source>
</evidence>
<reference evidence="2" key="1">
    <citation type="submission" date="2021-05" db="EMBL/GenBank/DDBJ databases">
        <authorList>
            <person name="Alioto T."/>
            <person name="Alioto T."/>
            <person name="Gomez Garrido J."/>
        </authorList>
    </citation>
    <scope>NUCLEOTIDE SEQUENCE</scope>
</reference>
<sequence length="363" mass="40932">MILLLLKLLLVSAVCCAPGKGTELDSPPVASERLLQGWIGPEALLFRLDKLLDVCIANYEDLSTDLLLGVAIANGQVKSILSTYNPKNRAFIESLQRKCDYVESRIDSIFTFPSAANAIVSKLLINSNFWQNFDDEDDIPLRLPEPESMNHRRPHGRHPPSTLRDYLRLLEVGAPSEEQSDMCLSELLVNDSENEFNASLSRAGKEPPLFKPLLLSQGCSAAMSMRKKSFGYHLTHKLLFYLILGKQRFSNIEEDYVANAKGRLCEQILRESRLIAELNFPEMFRDLFMEQVFLCSYAGFVEFRNQSWISEIVGWQNANGCFKYYYQDGVEQYDGDSAIRAVCSTHMSGVGAALLGLFAKLQF</sequence>
<dbReference type="GO" id="GO:0005829">
    <property type="term" value="C:cytosol"/>
    <property type="evidence" value="ECO:0007669"/>
    <property type="project" value="TreeGrafter"/>
</dbReference>
<name>A0A8D8CBE4_CULPI</name>
<feature type="chain" id="PRO_5034296961" evidence="1">
    <location>
        <begin position="17"/>
        <end position="363"/>
    </location>
</feature>